<accession>A0A9X2VJ09</accession>
<gene>
    <name evidence="1" type="ORF">NZH93_11590</name>
</gene>
<dbReference type="Proteomes" id="UP001141259">
    <property type="component" value="Unassembled WGS sequence"/>
</dbReference>
<dbReference type="Gene3D" id="3.40.50.300">
    <property type="entry name" value="P-loop containing nucleotide triphosphate hydrolases"/>
    <property type="match status" value="1"/>
</dbReference>
<evidence type="ECO:0000313" key="1">
    <source>
        <dbReference type="EMBL" id="MCS7477498.1"/>
    </source>
</evidence>
<organism evidence="1 2">
    <name type="scientific">Umezawaea endophytica</name>
    <dbReference type="NCBI Taxonomy" id="1654476"/>
    <lineage>
        <taxon>Bacteria</taxon>
        <taxon>Bacillati</taxon>
        <taxon>Actinomycetota</taxon>
        <taxon>Actinomycetes</taxon>
        <taxon>Pseudonocardiales</taxon>
        <taxon>Pseudonocardiaceae</taxon>
        <taxon>Umezawaea</taxon>
    </lineage>
</organism>
<dbReference type="RefSeq" id="WP_259622996.1">
    <property type="nucleotide sequence ID" value="NZ_JANYMP010000004.1"/>
</dbReference>
<reference evidence="1" key="1">
    <citation type="submission" date="2022-08" db="EMBL/GenBank/DDBJ databases">
        <authorList>
            <person name="Tistechok S."/>
            <person name="Samborskyy M."/>
            <person name="Roman I."/>
        </authorList>
    </citation>
    <scope>NUCLEOTIDE SEQUENCE</scope>
    <source>
        <strain evidence="1">DSM 103496</strain>
    </source>
</reference>
<name>A0A9X2VJ09_9PSEU</name>
<protein>
    <submittedName>
        <fullName evidence="1">Helicase RepA family protein</fullName>
    </submittedName>
</protein>
<dbReference type="Pfam" id="PF13481">
    <property type="entry name" value="AAA_25"/>
    <property type="match status" value="1"/>
</dbReference>
<dbReference type="EMBL" id="JANYMP010000004">
    <property type="protein sequence ID" value="MCS7477498.1"/>
    <property type="molecule type" value="Genomic_DNA"/>
</dbReference>
<dbReference type="InterPro" id="IPR027417">
    <property type="entry name" value="P-loop_NTPase"/>
</dbReference>
<keyword evidence="1" id="KW-0347">Helicase</keyword>
<dbReference type="SUPFAM" id="SSF52540">
    <property type="entry name" value="P-loop containing nucleoside triphosphate hydrolases"/>
    <property type="match status" value="1"/>
</dbReference>
<keyword evidence="2" id="KW-1185">Reference proteome</keyword>
<comment type="caution">
    <text evidence="1">The sequence shown here is derived from an EMBL/GenBank/DDBJ whole genome shotgun (WGS) entry which is preliminary data.</text>
</comment>
<sequence length="430" mass="47525">MDEQKPGTFTVSTPFGDVQLDVRAVTSGTAAMLTRDASTQLMNETKALAEVKDFKSRLDTGIFNSVEVDQLRSDDCLIKGLMYMPGITLNHSDPGVGKSFTALDLAFHVALGRATWCGFRIKRRVRVLYIYSEGGSRLWKRRDAWLTRNAADSTEAAELAEWMHFYPRSVPLTGSESIVDALLERIKNEKYGLIIFDTWATSTTGADENSAGAMGVALERLGRIRDEAEAAILVIHHDNKGGGYRGSTSLDGYVDTRLHTTREGSAADRKIKITIEKQRDDASGIARKGHLDIVSLGVDEDGDPITSVVFVYGEPATSEESPTPAEKRKVFDMQAVAESIWLYIQATANDPDDDAWSSSDIARKPHTSLVGTQAQRKKAIERMKADKVLYLKKCRKTRENGRALPFERLVPCVDAEGRFAQLSKLLESVD</sequence>
<dbReference type="AlphaFoldDB" id="A0A9X2VJ09"/>
<evidence type="ECO:0000313" key="2">
    <source>
        <dbReference type="Proteomes" id="UP001141259"/>
    </source>
</evidence>
<dbReference type="GO" id="GO:0004386">
    <property type="term" value="F:helicase activity"/>
    <property type="evidence" value="ECO:0007669"/>
    <property type="project" value="UniProtKB-KW"/>
</dbReference>
<keyword evidence="1" id="KW-0067">ATP-binding</keyword>
<keyword evidence="1" id="KW-0378">Hydrolase</keyword>
<proteinExistence type="predicted"/>
<keyword evidence="1" id="KW-0547">Nucleotide-binding</keyword>